<dbReference type="GO" id="GO:0045893">
    <property type="term" value="P:positive regulation of DNA-templated transcription"/>
    <property type="evidence" value="ECO:0007669"/>
    <property type="project" value="TreeGrafter"/>
</dbReference>
<dbReference type="PROSITE" id="PS01359">
    <property type="entry name" value="ZF_PHD_1"/>
    <property type="match status" value="1"/>
</dbReference>
<protein>
    <recommendedName>
        <fullName evidence="8">PHD-type domain-containing protein</fullName>
    </recommendedName>
</protein>
<feature type="compositionally biased region" description="Polar residues" evidence="7">
    <location>
        <begin position="1"/>
        <end position="15"/>
    </location>
</feature>
<evidence type="ECO:0000256" key="3">
    <source>
        <dbReference type="ARBA" id="ARBA00022771"/>
    </source>
</evidence>
<evidence type="ECO:0000256" key="1">
    <source>
        <dbReference type="ARBA" id="ARBA00004123"/>
    </source>
</evidence>
<evidence type="ECO:0000256" key="6">
    <source>
        <dbReference type="PROSITE-ProRule" id="PRU00146"/>
    </source>
</evidence>
<dbReference type="SUPFAM" id="SSF57903">
    <property type="entry name" value="FYVE/PHD zinc finger"/>
    <property type="match status" value="1"/>
</dbReference>
<dbReference type="GO" id="GO:0048188">
    <property type="term" value="C:Set1C/COMPASS complex"/>
    <property type="evidence" value="ECO:0007669"/>
    <property type="project" value="InterPro"/>
</dbReference>
<dbReference type="Proteomes" id="UP000481861">
    <property type="component" value="Unassembled WGS sequence"/>
</dbReference>
<dbReference type="InterPro" id="IPR011011">
    <property type="entry name" value="Znf_FYVE_PHD"/>
</dbReference>
<feature type="region of interest" description="Disordered" evidence="7">
    <location>
        <begin position="138"/>
        <end position="257"/>
    </location>
</feature>
<reference evidence="9 10" key="1">
    <citation type="submission" date="2020-01" db="EMBL/GenBank/DDBJ databases">
        <authorList>
            <consortium name="DOE Joint Genome Institute"/>
            <person name="Haridas S."/>
            <person name="Albert R."/>
            <person name="Binder M."/>
            <person name="Bloem J."/>
            <person name="Labutti K."/>
            <person name="Salamov A."/>
            <person name="Andreopoulos B."/>
            <person name="Baker S.E."/>
            <person name="Barry K."/>
            <person name="Bills G."/>
            <person name="Bluhm B.H."/>
            <person name="Cannon C."/>
            <person name="Castanera R."/>
            <person name="Culley D.E."/>
            <person name="Daum C."/>
            <person name="Ezra D."/>
            <person name="Gonzalez J.B."/>
            <person name="Henrissat B."/>
            <person name="Kuo A."/>
            <person name="Liang C."/>
            <person name="Lipzen A."/>
            <person name="Lutzoni F."/>
            <person name="Magnuson J."/>
            <person name="Mondo S."/>
            <person name="Nolan M."/>
            <person name="Ohm R."/>
            <person name="Pangilinan J."/>
            <person name="Park H.-J.H."/>
            <person name="Ramirez L."/>
            <person name="Alfaro M."/>
            <person name="Sun H."/>
            <person name="Tritt A."/>
            <person name="Yoshinaga Y."/>
            <person name="Zwiers L.-H.L."/>
            <person name="Turgeon B.G."/>
            <person name="Goodwin S.B."/>
            <person name="Spatafora J.W."/>
            <person name="Crous P.W."/>
            <person name="Grigoriev I.V."/>
        </authorList>
    </citation>
    <scope>NUCLEOTIDE SEQUENCE [LARGE SCALE GENOMIC DNA]</scope>
    <source>
        <strain evidence="9 10">CBS 611.86</strain>
    </source>
</reference>
<dbReference type="PANTHER" id="PTHR46174:SF1">
    <property type="entry name" value="CXXC-TYPE ZINC FINGER PROTEIN 1"/>
    <property type="match status" value="1"/>
</dbReference>
<dbReference type="InterPro" id="IPR001965">
    <property type="entry name" value="Znf_PHD"/>
</dbReference>
<dbReference type="GO" id="GO:0008270">
    <property type="term" value="F:zinc ion binding"/>
    <property type="evidence" value="ECO:0007669"/>
    <property type="project" value="UniProtKB-KW"/>
</dbReference>
<dbReference type="Gene3D" id="3.30.40.10">
    <property type="entry name" value="Zinc/RING finger domain, C3HC4 (zinc finger)"/>
    <property type="match status" value="1"/>
</dbReference>
<evidence type="ECO:0000259" key="8">
    <source>
        <dbReference type="PROSITE" id="PS50016"/>
    </source>
</evidence>
<feature type="compositionally biased region" description="Basic and acidic residues" evidence="7">
    <location>
        <begin position="176"/>
        <end position="194"/>
    </location>
</feature>
<keyword evidence="10" id="KW-1185">Reference proteome</keyword>
<accession>A0A7C8I009</accession>
<dbReference type="InterPro" id="IPR019786">
    <property type="entry name" value="Zinc_finger_PHD-type_CS"/>
</dbReference>
<keyword evidence="2" id="KW-0479">Metal-binding</keyword>
<feature type="region of interest" description="Disordered" evidence="7">
    <location>
        <begin position="278"/>
        <end position="382"/>
    </location>
</feature>
<evidence type="ECO:0000256" key="5">
    <source>
        <dbReference type="ARBA" id="ARBA00023242"/>
    </source>
</evidence>
<dbReference type="SMART" id="SM00249">
    <property type="entry name" value="PHD"/>
    <property type="match status" value="1"/>
</dbReference>
<feature type="compositionally biased region" description="Low complexity" evidence="7">
    <location>
        <begin position="226"/>
        <end position="243"/>
    </location>
</feature>
<evidence type="ECO:0000313" key="9">
    <source>
        <dbReference type="EMBL" id="KAF2865226.1"/>
    </source>
</evidence>
<proteinExistence type="predicted"/>
<evidence type="ECO:0000256" key="4">
    <source>
        <dbReference type="ARBA" id="ARBA00022833"/>
    </source>
</evidence>
<evidence type="ECO:0000256" key="2">
    <source>
        <dbReference type="ARBA" id="ARBA00022723"/>
    </source>
</evidence>
<keyword evidence="5" id="KW-0539">Nucleus</keyword>
<evidence type="ECO:0000256" key="7">
    <source>
        <dbReference type="SAM" id="MobiDB-lite"/>
    </source>
</evidence>
<dbReference type="AlphaFoldDB" id="A0A7C8I009"/>
<dbReference type="Pfam" id="PF00628">
    <property type="entry name" value="PHD"/>
    <property type="match status" value="1"/>
</dbReference>
<gene>
    <name evidence="9" type="ORF">BDV95DRAFT_652988</name>
</gene>
<feature type="domain" description="PHD-type" evidence="8">
    <location>
        <begin position="389"/>
        <end position="440"/>
    </location>
</feature>
<keyword evidence="4" id="KW-0862">Zinc</keyword>
<dbReference type="PROSITE" id="PS50016">
    <property type="entry name" value="ZF_PHD_2"/>
    <property type="match status" value="1"/>
</dbReference>
<comment type="caution">
    <text evidence="9">The sequence shown here is derived from an EMBL/GenBank/DDBJ whole genome shotgun (WGS) entry which is preliminary data.</text>
</comment>
<dbReference type="OrthoDB" id="436852at2759"/>
<comment type="subcellular location">
    <subcellularLocation>
        <location evidence="1">Nucleus</location>
    </subcellularLocation>
</comment>
<dbReference type="EMBL" id="JAADJZ010000035">
    <property type="protein sequence ID" value="KAF2865226.1"/>
    <property type="molecule type" value="Genomic_DNA"/>
</dbReference>
<keyword evidence="3 6" id="KW-0863">Zinc-finger</keyword>
<evidence type="ECO:0000313" key="10">
    <source>
        <dbReference type="Proteomes" id="UP000481861"/>
    </source>
</evidence>
<dbReference type="InterPro" id="IPR019787">
    <property type="entry name" value="Znf_PHD-finger"/>
</dbReference>
<feature type="region of interest" description="Disordered" evidence="7">
    <location>
        <begin position="52"/>
        <end position="123"/>
    </location>
</feature>
<organism evidence="9 10">
    <name type="scientific">Massariosphaeria phaeospora</name>
    <dbReference type="NCBI Taxonomy" id="100035"/>
    <lineage>
        <taxon>Eukaryota</taxon>
        <taxon>Fungi</taxon>
        <taxon>Dikarya</taxon>
        <taxon>Ascomycota</taxon>
        <taxon>Pezizomycotina</taxon>
        <taxon>Dothideomycetes</taxon>
        <taxon>Pleosporomycetidae</taxon>
        <taxon>Pleosporales</taxon>
        <taxon>Pleosporales incertae sedis</taxon>
        <taxon>Massariosphaeria</taxon>
    </lineage>
</organism>
<name>A0A7C8I009_9PLEO</name>
<dbReference type="InterPro" id="IPR037869">
    <property type="entry name" value="Spp1/CFP1"/>
</dbReference>
<sequence>MASINSLLNHDSTPAQAPAQEQYMAPYPPTPTPMTTTYEAADALTTLATLGSGQQYAHTAPTRELPSPTAFQPRRRTSSFGVGATPVEPEPPIEAAHSPTLEHYHHGSNSPEEQKRRLSLLARTSPAPVLAPIHALASAATDLPTDEPQAAVPSPAHGRDESQMVPPPSRSSDAAESEHDGTQQREPAFVRDEPTTTQIREPEPAPEPEPEPPQLPSPLPFIKNEPSATPREATPSTAAAPAPERQRSPTADSMDAETLKAIEIAKQSDLGLRVKRRASIAESVPSPVDSKLPTLPNSKKRPAATNPSVKKKGTATTKKPAPKKRKLDPDADSSARSATPTRPSKAAPGRGGKKSSHSGTPVAGSSPAPDHSSQVHASEDEAESSDDNSLYCICRKPDNHKWMIGCDGGCEDWFHGSCVDMDQADEDLIDKFICPNCKENGRGETTWKPMCRRYGCRKPARLVKGDESKYCSRECGELFFAEQLQRTAGAKQLNGARKKSKKKGTKDSEDLGNASDDEAEPTPLGGVLRAKDLKALVEATNDIEAFKRLGSGVLSPPQTASPTKATFGNGLANGTSGSEPVEDLTFTAAEQERLNALFKEKSHLKEKLEVLKDREKFVSLVREQAARFAEREKIKYKEFCGYDSRLSWSDAEFLAWRRSKHGHAAFKFSSLSPTPDQLASLAEVEGADTAMANGDDGNDSNDEEKETVCLKKRCPKHPQWQKGNLQDARFEELEVVEWIKECEKEERSVRDRARRRGVKDAMATEITGGVKEERNRDGWVEMVAQ</sequence>
<feature type="region of interest" description="Disordered" evidence="7">
    <location>
        <begin position="491"/>
        <end position="525"/>
    </location>
</feature>
<dbReference type="PANTHER" id="PTHR46174">
    <property type="entry name" value="CXXC-TYPE ZINC FINGER PROTEIN 1"/>
    <property type="match status" value="1"/>
</dbReference>
<dbReference type="InterPro" id="IPR013083">
    <property type="entry name" value="Znf_RING/FYVE/PHD"/>
</dbReference>
<feature type="region of interest" description="Disordered" evidence="7">
    <location>
        <begin position="1"/>
        <end position="36"/>
    </location>
</feature>